<keyword evidence="3" id="KW-1185">Reference proteome</keyword>
<accession>A0ABS5NMP3</accession>
<name>A0ABS5NMP3_9BACI</name>
<dbReference type="RefSeq" id="WP_213100541.1">
    <property type="nucleotide sequence ID" value="NZ_JAGYPM010000001.1"/>
</dbReference>
<reference evidence="2 3" key="1">
    <citation type="submission" date="2021-05" db="EMBL/GenBank/DDBJ databases">
        <title>Novel Bacillus species.</title>
        <authorList>
            <person name="Liu G."/>
        </authorList>
    </citation>
    <scope>NUCLEOTIDE SEQUENCE [LARGE SCALE GENOMIC DNA]</scope>
    <source>
        <strain evidence="2 3">FJAT-49705</strain>
    </source>
</reference>
<proteinExistence type="predicted"/>
<keyword evidence="1" id="KW-0812">Transmembrane</keyword>
<evidence type="ECO:0000313" key="3">
    <source>
        <dbReference type="Proteomes" id="UP000681027"/>
    </source>
</evidence>
<keyword evidence="1" id="KW-1133">Transmembrane helix</keyword>
<feature type="transmembrane region" description="Helical" evidence="1">
    <location>
        <begin position="82"/>
        <end position="104"/>
    </location>
</feature>
<sequence>MLRKKLLIFGILSLAITIMTPFMFYSYFEKKPDSLQQNITFGGPFPFAEQTVTLPADKKSYPLEVKFESPFEKQTKYKITPFLFSFICFYLFSFALFSIVTRFFSSREIKEPE</sequence>
<dbReference type="Proteomes" id="UP000681027">
    <property type="component" value="Unassembled WGS sequence"/>
</dbReference>
<protein>
    <submittedName>
        <fullName evidence="2">Uncharacterized protein</fullName>
    </submittedName>
</protein>
<evidence type="ECO:0000256" key="1">
    <source>
        <dbReference type="SAM" id="Phobius"/>
    </source>
</evidence>
<organism evidence="2 3">
    <name type="scientific">Cytobacillus citreus</name>
    <dbReference type="NCBI Taxonomy" id="2833586"/>
    <lineage>
        <taxon>Bacteria</taxon>
        <taxon>Bacillati</taxon>
        <taxon>Bacillota</taxon>
        <taxon>Bacilli</taxon>
        <taxon>Bacillales</taxon>
        <taxon>Bacillaceae</taxon>
        <taxon>Cytobacillus</taxon>
    </lineage>
</organism>
<keyword evidence="1" id="KW-0472">Membrane</keyword>
<evidence type="ECO:0000313" key="2">
    <source>
        <dbReference type="EMBL" id="MBS4189060.1"/>
    </source>
</evidence>
<gene>
    <name evidence="2" type="ORF">KHA94_02370</name>
</gene>
<dbReference type="EMBL" id="JAGYPM010000001">
    <property type="protein sequence ID" value="MBS4189060.1"/>
    <property type="molecule type" value="Genomic_DNA"/>
</dbReference>
<comment type="caution">
    <text evidence="2">The sequence shown here is derived from an EMBL/GenBank/DDBJ whole genome shotgun (WGS) entry which is preliminary data.</text>
</comment>
<feature type="transmembrane region" description="Helical" evidence="1">
    <location>
        <begin position="7"/>
        <end position="28"/>
    </location>
</feature>